<reference evidence="1" key="2">
    <citation type="journal article" date="2015" name="Fish Shellfish Immunol.">
        <title>Early steps in the European eel (Anguilla anguilla)-Vibrio vulnificus interaction in the gills: Role of the RtxA13 toxin.</title>
        <authorList>
            <person name="Callol A."/>
            <person name="Pajuelo D."/>
            <person name="Ebbesson L."/>
            <person name="Teles M."/>
            <person name="MacKenzie S."/>
            <person name="Amaro C."/>
        </authorList>
    </citation>
    <scope>NUCLEOTIDE SEQUENCE</scope>
</reference>
<dbReference type="EMBL" id="GBXM01025476">
    <property type="protein sequence ID" value="JAH83101.1"/>
    <property type="molecule type" value="Transcribed_RNA"/>
</dbReference>
<name>A0A0E9VYF6_ANGAN</name>
<protein>
    <submittedName>
        <fullName evidence="1">Uncharacterized protein</fullName>
    </submittedName>
</protein>
<accession>A0A0E9VYF6</accession>
<reference evidence="1" key="1">
    <citation type="submission" date="2014-11" db="EMBL/GenBank/DDBJ databases">
        <authorList>
            <person name="Amaro Gonzalez C."/>
        </authorList>
    </citation>
    <scope>NUCLEOTIDE SEQUENCE</scope>
</reference>
<proteinExistence type="predicted"/>
<organism evidence="1">
    <name type="scientific">Anguilla anguilla</name>
    <name type="common">European freshwater eel</name>
    <name type="synonym">Muraena anguilla</name>
    <dbReference type="NCBI Taxonomy" id="7936"/>
    <lineage>
        <taxon>Eukaryota</taxon>
        <taxon>Metazoa</taxon>
        <taxon>Chordata</taxon>
        <taxon>Craniata</taxon>
        <taxon>Vertebrata</taxon>
        <taxon>Euteleostomi</taxon>
        <taxon>Actinopterygii</taxon>
        <taxon>Neopterygii</taxon>
        <taxon>Teleostei</taxon>
        <taxon>Anguilliformes</taxon>
        <taxon>Anguillidae</taxon>
        <taxon>Anguilla</taxon>
    </lineage>
</organism>
<evidence type="ECO:0000313" key="1">
    <source>
        <dbReference type="EMBL" id="JAH83101.1"/>
    </source>
</evidence>
<sequence length="11" mass="1123">MQTAVSMATAL</sequence>